<proteinExistence type="predicted"/>
<dbReference type="RefSeq" id="WP_056499068.1">
    <property type="nucleotide sequence ID" value="NZ_CP019322.1"/>
</dbReference>
<dbReference type="EMBL" id="LT962688">
    <property type="protein sequence ID" value="SOR29265.1"/>
    <property type="molecule type" value="Genomic_DNA"/>
</dbReference>
<gene>
    <name evidence="1" type="ORF">TK0001_2663</name>
</gene>
<evidence type="ECO:0000313" key="2">
    <source>
        <dbReference type="Proteomes" id="UP000233769"/>
    </source>
</evidence>
<sequence>MYTLRDDLDGLRLAAPDSPDVWLVFGGRRHRVASPTVYQALFAGPDDLIFREDIPSITMGPELNEGTCLVRPIGSHAIFLVTGRAPPRRYHIPTYESFTDFGFNERAVIDVPALILEAVELGGELTSAFDRARRAPASTEEG</sequence>
<dbReference type="AlphaFoldDB" id="A0A1P8QSH8"/>
<dbReference type="Proteomes" id="UP000233769">
    <property type="component" value="Chromosome tk0001"/>
</dbReference>
<evidence type="ECO:0000313" key="1">
    <source>
        <dbReference type="EMBL" id="SOR29265.1"/>
    </source>
</evidence>
<accession>A0A1P8QSH8</accession>
<reference evidence="2" key="1">
    <citation type="submission" date="2017-10" db="EMBL/GenBank/DDBJ databases">
        <authorList>
            <person name="Regsiter A."/>
            <person name="William W."/>
        </authorList>
    </citation>
    <scope>NUCLEOTIDE SEQUENCE [LARGE SCALE GENOMIC DNA]</scope>
</reference>
<organism evidence="1 2">
    <name type="scientific">Methylorubrum extorquens</name>
    <name type="common">Methylobacterium dichloromethanicum</name>
    <name type="synonym">Methylobacterium extorquens</name>
    <dbReference type="NCBI Taxonomy" id="408"/>
    <lineage>
        <taxon>Bacteria</taxon>
        <taxon>Pseudomonadati</taxon>
        <taxon>Pseudomonadota</taxon>
        <taxon>Alphaproteobacteria</taxon>
        <taxon>Hyphomicrobiales</taxon>
        <taxon>Methylobacteriaceae</taxon>
        <taxon>Methylorubrum</taxon>
    </lineage>
</organism>
<name>A0A1P8QSH8_METEX</name>
<protein>
    <submittedName>
        <fullName evidence="1">Uncharacterized protein</fullName>
    </submittedName>
</protein>